<evidence type="ECO:0000256" key="1">
    <source>
        <dbReference type="ARBA" id="ARBA00022857"/>
    </source>
</evidence>
<dbReference type="InterPro" id="IPR002347">
    <property type="entry name" value="SDR_fam"/>
</dbReference>
<reference evidence="2 3" key="1">
    <citation type="journal article" date="2019" name="Nat. Ecol. Evol.">
        <title>Megaphylogeny resolves global patterns of mushroom evolution.</title>
        <authorList>
            <person name="Varga T."/>
            <person name="Krizsan K."/>
            <person name="Foldi C."/>
            <person name="Dima B."/>
            <person name="Sanchez-Garcia M."/>
            <person name="Sanchez-Ramirez S."/>
            <person name="Szollosi G.J."/>
            <person name="Szarkandi J.G."/>
            <person name="Papp V."/>
            <person name="Albert L."/>
            <person name="Andreopoulos W."/>
            <person name="Angelini C."/>
            <person name="Antonin V."/>
            <person name="Barry K.W."/>
            <person name="Bougher N.L."/>
            <person name="Buchanan P."/>
            <person name="Buyck B."/>
            <person name="Bense V."/>
            <person name="Catcheside P."/>
            <person name="Chovatia M."/>
            <person name="Cooper J."/>
            <person name="Damon W."/>
            <person name="Desjardin D."/>
            <person name="Finy P."/>
            <person name="Geml J."/>
            <person name="Haridas S."/>
            <person name="Hughes K."/>
            <person name="Justo A."/>
            <person name="Karasinski D."/>
            <person name="Kautmanova I."/>
            <person name="Kiss B."/>
            <person name="Kocsube S."/>
            <person name="Kotiranta H."/>
            <person name="LaButti K.M."/>
            <person name="Lechner B.E."/>
            <person name="Liimatainen K."/>
            <person name="Lipzen A."/>
            <person name="Lukacs Z."/>
            <person name="Mihaltcheva S."/>
            <person name="Morgado L.N."/>
            <person name="Niskanen T."/>
            <person name="Noordeloos M.E."/>
            <person name="Ohm R.A."/>
            <person name="Ortiz-Santana B."/>
            <person name="Ovrebo C."/>
            <person name="Racz N."/>
            <person name="Riley R."/>
            <person name="Savchenko A."/>
            <person name="Shiryaev A."/>
            <person name="Soop K."/>
            <person name="Spirin V."/>
            <person name="Szebenyi C."/>
            <person name="Tomsovsky M."/>
            <person name="Tulloss R.E."/>
            <person name="Uehling J."/>
            <person name="Grigoriev I.V."/>
            <person name="Vagvolgyi C."/>
            <person name="Papp T."/>
            <person name="Martin F.M."/>
            <person name="Miettinen O."/>
            <person name="Hibbett D.S."/>
            <person name="Nagy L.G."/>
        </authorList>
    </citation>
    <scope>NUCLEOTIDE SEQUENCE [LARGE SCALE GENOMIC DNA]</scope>
    <source>
        <strain evidence="2 3">CBS 166.37</strain>
    </source>
</reference>
<dbReference type="GO" id="GO:0016616">
    <property type="term" value="F:oxidoreductase activity, acting on the CH-OH group of donors, NAD or NADP as acceptor"/>
    <property type="evidence" value="ECO:0007669"/>
    <property type="project" value="TreeGrafter"/>
</dbReference>
<dbReference type="OrthoDB" id="9876299at2759"/>
<dbReference type="InterPro" id="IPR036291">
    <property type="entry name" value="NAD(P)-bd_dom_sf"/>
</dbReference>
<keyword evidence="1" id="KW-0521">NADP</keyword>
<dbReference type="PROSITE" id="PS00061">
    <property type="entry name" value="ADH_SHORT"/>
    <property type="match status" value="1"/>
</dbReference>
<keyword evidence="3" id="KW-1185">Reference proteome</keyword>
<proteinExistence type="predicted"/>
<name>A0A5C3LTZ6_9AGAR</name>
<dbReference type="SUPFAM" id="SSF51735">
    <property type="entry name" value="NAD(P)-binding Rossmann-fold domains"/>
    <property type="match status" value="1"/>
</dbReference>
<dbReference type="Pfam" id="PF00106">
    <property type="entry name" value="adh_short"/>
    <property type="match status" value="1"/>
</dbReference>
<evidence type="ECO:0000313" key="2">
    <source>
        <dbReference type="EMBL" id="TFK36262.1"/>
    </source>
</evidence>
<dbReference type="InterPro" id="IPR020904">
    <property type="entry name" value="Sc_DH/Rdtase_CS"/>
</dbReference>
<dbReference type="Gene3D" id="3.40.50.720">
    <property type="entry name" value="NAD(P)-binding Rossmann-like Domain"/>
    <property type="match status" value="1"/>
</dbReference>
<evidence type="ECO:0000313" key="3">
    <source>
        <dbReference type="Proteomes" id="UP000308652"/>
    </source>
</evidence>
<dbReference type="Proteomes" id="UP000308652">
    <property type="component" value="Unassembled WGS sequence"/>
</dbReference>
<dbReference type="CDD" id="cd05325">
    <property type="entry name" value="carb_red_sniffer_like_SDR_c"/>
    <property type="match status" value="1"/>
</dbReference>
<sequence length="249" mass="27075">MPSWLITGASRGIGLGIVEKLLSEQENFVIAAARNPSTAKELQALTDKYPKDRLFIVKLDVQSEESVAEAVKEITPLLPNGLDYVINNAGVHIQPMTSFAEINIKELIEEVIFNTTAPIIVTRPLLPLIAKSEKKKIIIITSVLGSIELGGAFVGLSNAYSISKAALNMLGRKWGAELKPSGITVALIHPGWVQTEIGDAISDWMHKYAPDVPHIKPAESAAGVVKVSKDVTLESTTSYWNFDGTNYPW</sequence>
<organism evidence="2 3">
    <name type="scientific">Crucibulum laeve</name>
    <dbReference type="NCBI Taxonomy" id="68775"/>
    <lineage>
        <taxon>Eukaryota</taxon>
        <taxon>Fungi</taxon>
        <taxon>Dikarya</taxon>
        <taxon>Basidiomycota</taxon>
        <taxon>Agaricomycotina</taxon>
        <taxon>Agaricomycetes</taxon>
        <taxon>Agaricomycetidae</taxon>
        <taxon>Agaricales</taxon>
        <taxon>Agaricineae</taxon>
        <taxon>Nidulariaceae</taxon>
        <taxon>Crucibulum</taxon>
    </lineage>
</organism>
<dbReference type="AlphaFoldDB" id="A0A5C3LTZ6"/>
<accession>A0A5C3LTZ6</accession>
<dbReference type="InterPro" id="IPR052184">
    <property type="entry name" value="SDR_enzymes"/>
</dbReference>
<dbReference type="PRINTS" id="PR00081">
    <property type="entry name" value="GDHRDH"/>
</dbReference>
<dbReference type="PANTHER" id="PTHR45458:SF1">
    <property type="entry name" value="SHORT CHAIN DEHYDROGENASE"/>
    <property type="match status" value="1"/>
</dbReference>
<dbReference type="EMBL" id="ML213615">
    <property type="protein sequence ID" value="TFK36262.1"/>
    <property type="molecule type" value="Genomic_DNA"/>
</dbReference>
<gene>
    <name evidence="2" type="ORF">BDQ12DRAFT_706438</name>
</gene>
<protein>
    <submittedName>
        <fullName evidence="2">Putative short-chain dehydrogenases/reductase</fullName>
    </submittedName>
</protein>
<dbReference type="PANTHER" id="PTHR45458">
    <property type="entry name" value="SHORT-CHAIN DEHYDROGENASE/REDUCTASE SDR"/>
    <property type="match status" value="1"/>
</dbReference>